<dbReference type="AlphaFoldDB" id="A0A9P0KC13"/>
<comment type="caution">
    <text evidence="1">The sequence shown here is derived from an EMBL/GenBank/DDBJ whole genome shotgun (WGS) entry which is preliminary data.</text>
</comment>
<organism evidence="1 2">
    <name type="scientific">Acanthoscelides obtectus</name>
    <name type="common">Bean weevil</name>
    <name type="synonym">Bruchus obtectus</name>
    <dbReference type="NCBI Taxonomy" id="200917"/>
    <lineage>
        <taxon>Eukaryota</taxon>
        <taxon>Metazoa</taxon>
        <taxon>Ecdysozoa</taxon>
        <taxon>Arthropoda</taxon>
        <taxon>Hexapoda</taxon>
        <taxon>Insecta</taxon>
        <taxon>Pterygota</taxon>
        <taxon>Neoptera</taxon>
        <taxon>Endopterygota</taxon>
        <taxon>Coleoptera</taxon>
        <taxon>Polyphaga</taxon>
        <taxon>Cucujiformia</taxon>
        <taxon>Chrysomeloidea</taxon>
        <taxon>Chrysomelidae</taxon>
        <taxon>Bruchinae</taxon>
        <taxon>Bruchini</taxon>
        <taxon>Acanthoscelides</taxon>
    </lineage>
</organism>
<evidence type="ECO:0000313" key="2">
    <source>
        <dbReference type="Proteomes" id="UP001152888"/>
    </source>
</evidence>
<keyword evidence="2" id="KW-1185">Reference proteome</keyword>
<sequence length="184" mass="21227">MKRSKEHKGKETHNTRFSNLPTSEKYIEKCNKVVALTISKQKQYYDEKIGKCKGTSKQVWRTLKDLVNNKDVHIDYMNRLINYFIKNDIVGTIPLSNEEAITAAVPLEEELWRFQETSLNRLLKTDFQLKKKSTGSEVLTCSLVKELFDFIGYFVLNIVVTTLRTGKTPALLKRSIIVPVAQNK</sequence>
<dbReference type="Proteomes" id="UP001152888">
    <property type="component" value="Unassembled WGS sequence"/>
</dbReference>
<proteinExistence type="predicted"/>
<protein>
    <submittedName>
        <fullName evidence="1">Uncharacterized protein</fullName>
    </submittedName>
</protein>
<accession>A0A9P0KC13</accession>
<evidence type="ECO:0000313" key="1">
    <source>
        <dbReference type="EMBL" id="CAH1972324.1"/>
    </source>
</evidence>
<name>A0A9P0KC13_ACAOB</name>
<gene>
    <name evidence="1" type="ORF">ACAOBT_LOCUS9931</name>
</gene>
<reference evidence="1" key="1">
    <citation type="submission" date="2022-03" db="EMBL/GenBank/DDBJ databases">
        <authorList>
            <person name="Sayadi A."/>
        </authorList>
    </citation>
    <scope>NUCLEOTIDE SEQUENCE</scope>
</reference>
<dbReference type="OrthoDB" id="6780615at2759"/>
<dbReference type="EMBL" id="CAKOFQ010006797">
    <property type="protein sequence ID" value="CAH1972324.1"/>
    <property type="molecule type" value="Genomic_DNA"/>
</dbReference>